<gene>
    <name evidence="6" type="ORF">NLS_LOCUS5711</name>
</gene>
<dbReference type="Proteomes" id="UP000277928">
    <property type="component" value="Unassembled WGS sequence"/>
</dbReference>
<feature type="transmembrane region" description="Helical" evidence="5">
    <location>
        <begin position="187"/>
        <end position="209"/>
    </location>
</feature>
<dbReference type="STRING" id="42156.A0A3P6UVJ2"/>
<keyword evidence="2 5" id="KW-0812">Transmembrane</keyword>
<evidence type="ECO:0000313" key="6">
    <source>
        <dbReference type="EMBL" id="VDK82354.1"/>
    </source>
</evidence>
<keyword evidence="3 5" id="KW-1133">Transmembrane helix</keyword>
<dbReference type="GO" id="GO:0015267">
    <property type="term" value="F:channel activity"/>
    <property type="evidence" value="ECO:0007669"/>
    <property type="project" value="TreeGrafter"/>
</dbReference>
<feature type="transmembrane region" description="Helical" evidence="5">
    <location>
        <begin position="69"/>
        <end position="89"/>
    </location>
</feature>
<dbReference type="OrthoDB" id="1580043at2759"/>
<evidence type="ECO:0000256" key="4">
    <source>
        <dbReference type="ARBA" id="ARBA00023136"/>
    </source>
</evidence>
<accession>A0A3P6UVJ2</accession>
<dbReference type="EMBL" id="UYRX01000446">
    <property type="protein sequence ID" value="VDK82354.1"/>
    <property type="molecule type" value="Genomic_DNA"/>
</dbReference>
<reference evidence="6 7" key="1">
    <citation type="submission" date="2018-08" db="EMBL/GenBank/DDBJ databases">
        <authorList>
            <person name="Laetsch R D."/>
            <person name="Stevens L."/>
            <person name="Kumar S."/>
            <person name="Blaxter L. M."/>
        </authorList>
    </citation>
    <scope>NUCLEOTIDE SEQUENCE [LARGE SCALE GENOMIC DNA]</scope>
</reference>
<evidence type="ECO:0000256" key="2">
    <source>
        <dbReference type="ARBA" id="ARBA00022692"/>
    </source>
</evidence>
<dbReference type="PANTHER" id="PTHR21191:SF16">
    <property type="entry name" value="AQUAPORIN"/>
    <property type="match status" value="1"/>
</dbReference>
<dbReference type="GO" id="GO:0016020">
    <property type="term" value="C:membrane"/>
    <property type="evidence" value="ECO:0007669"/>
    <property type="project" value="UniProtKB-SubCell"/>
</dbReference>
<evidence type="ECO:0000313" key="7">
    <source>
        <dbReference type="Proteomes" id="UP000277928"/>
    </source>
</evidence>
<comment type="similarity">
    <text evidence="5">Belongs to the MIP/aquaporin (TC 1.A.8) family.</text>
</comment>
<protein>
    <recommendedName>
        <fullName evidence="5">Aquaporin</fullName>
    </recommendedName>
</protein>
<dbReference type="GO" id="GO:0005737">
    <property type="term" value="C:cytoplasm"/>
    <property type="evidence" value="ECO:0007669"/>
    <property type="project" value="TreeGrafter"/>
</dbReference>
<feature type="transmembrane region" description="Helical" evidence="5">
    <location>
        <begin position="6"/>
        <end position="29"/>
    </location>
</feature>
<dbReference type="InterPro" id="IPR016697">
    <property type="entry name" value="Aquaporin_11/12"/>
</dbReference>
<organism evidence="6 7">
    <name type="scientific">Litomosoides sigmodontis</name>
    <name type="common">Filarial nematode worm</name>
    <dbReference type="NCBI Taxonomy" id="42156"/>
    <lineage>
        <taxon>Eukaryota</taxon>
        <taxon>Metazoa</taxon>
        <taxon>Ecdysozoa</taxon>
        <taxon>Nematoda</taxon>
        <taxon>Chromadorea</taxon>
        <taxon>Rhabditida</taxon>
        <taxon>Spirurina</taxon>
        <taxon>Spiruromorpha</taxon>
        <taxon>Filarioidea</taxon>
        <taxon>Onchocercidae</taxon>
        <taxon>Litomosoides</taxon>
    </lineage>
</organism>
<sequence>MSGLELDFYPLLVAVCFYLSVFVFAELTRKFVEKYETPGSLLYYFLMEIIATAQMCTCVYENAVIIRHYGLLGFFFTVTLLIFSGGIMNREAFVTPLPPIELYCKGIFPLRRLLVTVAGEMVGGYSAYRVARNMWYWSLNLLPDHAFFYELTSCELTYKVPFMFVPSFEVFGCFLMRYILFRIPANFKIFMVPAVVAAFLTFALIFVGVPGLNPTVVSSRLQGCDGLDTIWFILTYWVCPIIGWMLSAFMDDRRIAVASRKKTE</sequence>
<feature type="transmembrane region" description="Helical" evidence="5">
    <location>
        <begin position="160"/>
        <end position="180"/>
    </location>
</feature>
<evidence type="ECO:0000256" key="1">
    <source>
        <dbReference type="ARBA" id="ARBA00004141"/>
    </source>
</evidence>
<dbReference type="InterPro" id="IPR023271">
    <property type="entry name" value="Aquaporin-like"/>
</dbReference>
<dbReference type="PIRSF" id="PIRSF017529">
    <property type="entry name" value="Aquaporin_11/12"/>
    <property type="match status" value="1"/>
</dbReference>
<comment type="subcellular location">
    <subcellularLocation>
        <location evidence="1">Membrane</location>
        <topology evidence="1">Multi-pass membrane protein</topology>
    </subcellularLocation>
</comment>
<name>A0A3P6UVJ2_LITSI</name>
<evidence type="ECO:0000256" key="5">
    <source>
        <dbReference type="PIRNR" id="PIRNR017529"/>
    </source>
</evidence>
<dbReference type="OMA" id="WFILTYW"/>
<keyword evidence="4 5" id="KW-0472">Membrane</keyword>
<dbReference type="SUPFAM" id="SSF81338">
    <property type="entry name" value="Aquaporin-like"/>
    <property type="match status" value="1"/>
</dbReference>
<dbReference type="AlphaFoldDB" id="A0A3P6UVJ2"/>
<dbReference type="InterPro" id="IPR051883">
    <property type="entry name" value="AQP11/12_channel"/>
</dbReference>
<proteinExistence type="inferred from homology"/>
<dbReference type="PANTHER" id="PTHR21191">
    <property type="entry name" value="AQUAPORIN"/>
    <property type="match status" value="1"/>
</dbReference>
<keyword evidence="7" id="KW-1185">Reference proteome</keyword>
<feature type="transmembrane region" description="Helical" evidence="5">
    <location>
        <begin position="229"/>
        <end position="250"/>
    </location>
</feature>
<evidence type="ECO:0000256" key="3">
    <source>
        <dbReference type="ARBA" id="ARBA00022989"/>
    </source>
</evidence>